<gene>
    <name evidence="2" type="ORF">pipiens_012838</name>
</gene>
<evidence type="ECO:0000313" key="2">
    <source>
        <dbReference type="EMBL" id="KAL1386748.1"/>
    </source>
</evidence>
<organism evidence="2 3">
    <name type="scientific">Culex pipiens pipiens</name>
    <name type="common">Northern house mosquito</name>
    <dbReference type="NCBI Taxonomy" id="38569"/>
    <lineage>
        <taxon>Eukaryota</taxon>
        <taxon>Metazoa</taxon>
        <taxon>Ecdysozoa</taxon>
        <taxon>Arthropoda</taxon>
        <taxon>Hexapoda</taxon>
        <taxon>Insecta</taxon>
        <taxon>Pterygota</taxon>
        <taxon>Neoptera</taxon>
        <taxon>Endopterygota</taxon>
        <taxon>Diptera</taxon>
        <taxon>Nematocera</taxon>
        <taxon>Culicoidea</taxon>
        <taxon>Culicidae</taxon>
        <taxon>Culicinae</taxon>
        <taxon>Culicini</taxon>
        <taxon>Culex</taxon>
        <taxon>Culex</taxon>
    </lineage>
</organism>
<keyword evidence="3" id="KW-1185">Reference proteome</keyword>
<reference evidence="2 3" key="1">
    <citation type="submission" date="2024-05" db="EMBL/GenBank/DDBJ databases">
        <title>Culex pipiens pipiens assembly and annotation.</title>
        <authorList>
            <person name="Alout H."/>
            <person name="Durand T."/>
        </authorList>
    </citation>
    <scope>NUCLEOTIDE SEQUENCE [LARGE SCALE GENOMIC DNA]</scope>
    <source>
        <strain evidence="2">HA-2024</strain>
        <tissue evidence="2">Whole body</tissue>
    </source>
</reference>
<sequence>MTFPSALLTLTLSIGISKVVRTCCGGEARVVPPPLPPPGGGGLSTIVTRGLVLGLVTFSTIPFLCCGGGVTDDVGVCGGGGERGNSTIGLGVLVGTKSDWPVDRKMPFRTGHGAWLHMIATCDLRYCVTVELRGLAG</sequence>
<proteinExistence type="predicted"/>
<dbReference type="EMBL" id="JBEHCU010008214">
    <property type="protein sequence ID" value="KAL1386748.1"/>
    <property type="molecule type" value="Genomic_DNA"/>
</dbReference>
<dbReference type="AlphaFoldDB" id="A0ABD1D0R8"/>
<dbReference type="Proteomes" id="UP001562425">
    <property type="component" value="Unassembled WGS sequence"/>
</dbReference>
<evidence type="ECO:0000256" key="1">
    <source>
        <dbReference type="SAM" id="SignalP"/>
    </source>
</evidence>
<accession>A0ABD1D0R8</accession>
<feature type="signal peptide" evidence="1">
    <location>
        <begin position="1"/>
        <end position="22"/>
    </location>
</feature>
<protein>
    <recommendedName>
        <fullName evidence="4">Secreted protein</fullName>
    </recommendedName>
</protein>
<evidence type="ECO:0000313" key="3">
    <source>
        <dbReference type="Proteomes" id="UP001562425"/>
    </source>
</evidence>
<feature type="chain" id="PRO_5044871870" description="Secreted protein" evidence="1">
    <location>
        <begin position="23"/>
        <end position="137"/>
    </location>
</feature>
<name>A0ABD1D0R8_CULPP</name>
<keyword evidence="1" id="KW-0732">Signal</keyword>
<evidence type="ECO:0008006" key="4">
    <source>
        <dbReference type="Google" id="ProtNLM"/>
    </source>
</evidence>
<comment type="caution">
    <text evidence="2">The sequence shown here is derived from an EMBL/GenBank/DDBJ whole genome shotgun (WGS) entry which is preliminary data.</text>
</comment>